<feature type="transmembrane region" description="Helical" evidence="1">
    <location>
        <begin position="20"/>
        <end position="43"/>
    </location>
</feature>
<dbReference type="Pfam" id="PF02405">
    <property type="entry name" value="MlaE"/>
    <property type="match status" value="1"/>
</dbReference>
<evidence type="ECO:0000313" key="2">
    <source>
        <dbReference type="EMBL" id="RKX70074.1"/>
    </source>
</evidence>
<gene>
    <name evidence="2" type="ORF">DRP53_06135</name>
</gene>
<feature type="transmembrane region" description="Helical" evidence="1">
    <location>
        <begin position="138"/>
        <end position="160"/>
    </location>
</feature>
<keyword evidence="1" id="KW-1133">Transmembrane helix</keyword>
<dbReference type="InterPro" id="IPR030802">
    <property type="entry name" value="Permease_MalE"/>
</dbReference>
<dbReference type="Proteomes" id="UP000268469">
    <property type="component" value="Unassembled WGS sequence"/>
</dbReference>
<dbReference type="PANTHER" id="PTHR30188:SF4">
    <property type="entry name" value="PROTEIN TRIGALACTOSYLDIACYLGLYCEROL 1, CHLOROPLASTIC"/>
    <property type="match status" value="1"/>
</dbReference>
<keyword evidence="1" id="KW-0472">Membrane</keyword>
<feature type="non-terminal residue" evidence="2">
    <location>
        <position position="1"/>
    </location>
</feature>
<dbReference type="AlphaFoldDB" id="A0A660SH10"/>
<dbReference type="EMBL" id="QNBE01000052">
    <property type="protein sequence ID" value="RKX70074.1"/>
    <property type="molecule type" value="Genomic_DNA"/>
</dbReference>
<comment type="caution">
    <text evidence="2">The sequence shown here is derived from an EMBL/GenBank/DDBJ whole genome shotgun (WGS) entry which is preliminary data.</text>
</comment>
<organism evidence="2 3">
    <name type="scientific">candidate division WOR-3 bacterium</name>
    <dbReference type="NCBI Taxonomy" id="2052148"/>
    <lineage>
        <taxon>Bacteria</taxon>
        <taxon>Bacteria division WOR-3</taxon>
    </lineage>
</organism>
<reference evidence="2 3" key="1">
    <citation type="submission" date="2018-06" db="EMBL/GenBank/DDBJ databases">
        <title>Extensive metabolic versatility and redundancy in microbially diverse, dynamic hydrothermal sediments.</title>
        <authorList>
            <person name="Dombrowski N."/>
            <person name="Teske A."/>
            <person name="Baker B.J."/>
        </authorList>
    </citation>
    <scope>NUCLEOTIDE SEQUENCE [LARGE SCALE GENOMIC DNA]</scope>
    <source>
        <strain evidence="2">B36_G15</strain>
    </source>
</reference>
<accession>A0A660SH10</accession>
<evidence type="ECO:0000256" key="1">
    <source>
        <dbReference type="SAM" id="Phobius"/>
    </source>
</evidence>
<dbReference type="GO" id="GO:0005548">
    <property type="term" value="F:phospholipid transporter activity"/>
    <property type="evidence" value="ECO:0007669"/>
    <property type="project" value="TreeGrafter"/>
</dbReference>
<keyword evidence="1" id="KW-0812">Transmembrane</keyword>
<protein>
    <recommendedName>
        <fullName evidence="4">ABC transporter permease</fullName>
    </recommendedName>
</protein>
<evidence type="ECO:0000313" key="3">
    <source>
        <dbReference type="Proteomes" id="UP000268469"/>
    </source>
</evidence>
<proteinExistence type="predicted"/>
<evidence type="ECO:0008006" key="4">
    <source>
        <dbReference type="Google" id="ProtNLM"/>
    </source>
</evidence>
<name>A0A660SH10_UNCW3</name>
<feature type="transmembrane region" description="Helical" evidence="1">
    <location>
        <begin position="115"/>
        <end position="132"/>
    </location>
</feature>
<dbReference type="PANTHER" id="PTHR30188">
    <property type="entry name" value="ABC TRANSPORTER PERMEASE PROTEIN-RELATED"/>
    <property type="match status" value="1"/>
</dbReference>
<dbReference type="GO" id="GO:0043190">
    <property type="term" value="C:ATP-binding cassette (ABC) transporter complex"/>
    <property type="evidence" value="ECO:0007669"/>
    <property type="project" value="InterPro"/>
</dbReference>
<sequence length="225" mass="23762">PPYNPSTISLSFDQILDIGIISVPLILVISAFAGFVTAIQGAYQLTPEIPRYFLGASVEKIMVMELSPVLVGLIVTGRAASSIAAEIGAMRTTEQIDALEVMAIDPIRFLARPRIIGGAISLPLLTVISIVVSLGSALILSSSILGVPIATFIYGIRSYFEPLDLIGGLTKSFFFGIILASFGCFFGLGVRGGAKEVSQAATSAVVYSSIMILVFDFLVASIFYA</sequence>
<feature type="transmembrane region" description="Helical" evidence="1">
    <location>
        <begin position="172"/>
        <end position="192"/>
    </location>
</feature>
<feature type="transmembrane region" description="Helical" evidence="1">
    <location>
        <begin position="204"/>
        <end position="224"/>
    </location>
</feature>